<dbReference type="EMBL" id="AWRC01000028">
    <property type="protein sequence ID" value="OLV97924.1"/>
    <property type="molecule type" value="Genomic_DNA"/>
</dbReference>
<organism evidence="1">
    <name type="scientific">Salmonella enterica subsp. arizonae serovar 18:z4,z23:- str. CVM N26626</name>
    <dbReference type="NCBI Taxonomy" id="1395119"/>
    <lineage>
        <taxon>Bacteria</taxon>
        <taxon>Pseudomonadati</taxon>
        <taxon>Pseudomonadota</taxon>
        <taxon>Gammaproteobacteria</taxon>
        <taxon>Enterobacterales</taxon>
        <taxon>Enterobacteriaceae</taxon>
        <taxon>Salmonella</taxon>
    </lineage>
</organism>
<sequence length="31" mass="3692">MLAVVMMTHFIREDTQYLQSLLLDDVDSRNH</sequence>
<comment type="caution">
    <text evidence="1">The sequence shown here is derived from an EMBL/GenBank/DDBJ whole genome shotgun (WGS) entry which is preliminary data.</text>
</comment>
<proteinExistence type="predicted"/>
<gene>
    <name evidence="1" type="ORF">P298_17475</name>
</gene>
<reference evidence="1" key="1">
    <citation type="submission" date="2013-09" db="EMBL/GenBank/DDBJ databases">
        <title>Salmonella enterica subsp. IIIa serovar 18:z4:z23:-.</title>
        <authorList>
            <person name="Chen Y."/>
            <person name="Li C."/>
            <person name="Mcdermott P."/>
            <person name="Zhao S."/>
        </authorList>
    </citation>
    <scope>NUCLEOTIDE SEQUENCE [LARGE SCALE GENOMIC DNA]</scope>
    <source>
        <strain evidence="1">N26626</strain>
    </source>
</reference>
<dbReference type="AlphaFoldDB" id="A0A3S5YIW3"/>
<protein>
    <submittedName>
        <fullName evidence="1">Uncharacterized protein</fullName>
    </submittedName>
</protein>
<name>A0A3S5YIW3_SALER</name>
<evidence type="ECO:0000313" key="1">
    <source>
        <dbReference type="EMBL" id="OLV97924.1"/>
    </source>
</evidence>
<dbReference type="Proteomes" id="UP000868500">
    <property type="component" value="Unassembled WGS sequence"/>
</dbReference>
<accession>A0A3S5YIW3</accession>